<dbReference type="WBParaSite" id="HPBE_0000563901-mRNA-1">
    <property type="protein sequence ID" value="HPBE_0000563901-mRNA-1"/>
    <property type="gene ID" value="HPBE_0000563901"/>
</dbReference>
<dbReference type="Proteomes" id="UP000050761">
    <property type="component" value="Unassembled WGS sequence"/>
</dbReference>
<reference evidence="3" key="2">
    <citation type="submission" date="2019-09" db="UniProtKB">
        <authorList>
            <consortium name="WormBaseParasite"/>
        </authorList>
    </citation>
    <scope>IDENTIFICATION</scope>
</reference>
<gene>
    <name evidence="1" type="ORF">HPBE_LOCUS5640</name>
</gene>
<accession>A0A3P7WVH4</accession>
<sequence length="286" mass="31751">MPLEVDEASELCISIQQLIQSRHETDVVDINYVQPLVQNFENAISLCVSWMCDLALRVYAKYRLPPLDVPSFICLSPALREEQITSPPSAVGNAFLAFFCLRLGDLFRYKLLPAPDSAVERVGPQLTNRKLLVAPLSLLQPLGNALDEQRARHSLTLLLTLAFNKITDLLLSDAYLRPDLLLCIVLLLRVPSVCRPDPGLIAILSQSQQDVIFDNEKVETFSGIKSSPGKHAPGFDPVWNQGFTYLRCFCESDPFEYPVSYGQIADHLAELAGDSDSAKTPTQSEC</sequence>
<proteinExistence type="predicted"/>
<organism evidence="1">
    <name type="scientific">Heligmosomoides polygyrus</name>
    <name type="common">Parasitic roundworm</name>
    <dbReference type="NCBI Taxonomy" id="6339"/>
    <lineage>
        <taxon>Eukaryota</taxon>
        <taxon>Metazoa</taxon>
        <taxon>Ecdysozoa</taxon>
        <taxon>Nematoda</taxon>
        <taxon>Chromadorea</taxon>
        <taxon>Rhabditida</taxon>
        <taxon>Rhabditina</taxon>
        <taxon>Rhabditomorpha</taxon>
        <taxon>Strongyloidea</taxon>
        <taxon>Heligmosomidae</taxon>
        <taxon>Heligmosomoides</taxon>
    </lineage>
</organism>
<protein>
    <submittedName>
        <fullName evidence="3">Protein HID1</fullName>
    </submittedName>
</protein>
<dbReference type="EMBL" id="UZAH01025512">
    <property type="protein sequence ID" value="VDO65321.1"/>
    <property type="molecule type" value="Genomic_DNA"/>
</dbReference>
<reference evidence="1 2" key="1">
    <citation type="submission" date="2018-11" db="EMBL/GenBank/DDBJ databases">
        <authorList>
            <consortium name="Pathogen Informatics"/>
        </authorList>
    </citation>
    <scope>NUCLEOTIDE SEQUENCE [LARGE SCALE GENOMIC DNA]</scope>
</reference>
<evidence type="ECO:0000313" key="1">
    <source>
        <dbReference type="EMBL" id="VDO65321.1"/>
    </source>
</evidence>
<evidence type="ECO:0000313" key="2">
    <source>
        <dbReference type="Proteomes" id="UP000050761"/>
    </source>
</evidence>
<dbReference type="AlphaFoldDB" id="A0A3P7WVH4"/>
<dbReference type="Gene3D" id="1.20.190.60">
    <property type="match status" value="1"/>
</dbReference>
<keyword evidence="2" id="KW-1185">Reference proteome</keyword>
<evidence type="ECO:0000313" key="3">
    <source>
        <dbReference type="WBParaSite" id="HPBE_0000563901-mRNA-1"/>
    </source>
</evidence>
<dbReference type="OrthoDB" id="5843709at2759"/>
<name>A0A3P7WVH4_HELPZ</name>